<comment type="catalytic activity">
    <reaction evidence="7 9">
        <text>2-(2-carboxy-4-methylthiazol-5-yl)ethyl phosphate + 4-amino-2-methyl-5-(diphosphooxymethyl)pyrimidine + 2 H(+) = thiamine phosphate + CO2 + diphosphate</text>
        <dbReference type="Rhea" id="RHEA:47848"/>
        <dbReference type="ChEBI" id="CHEBI:15378"/>
        <dbReference type="ChEBI" id="CHEBI:16526"/>
        <dbReference type="ChEBI" id="CHEBI:33019"/>
        <dbReference type="ChEBI" id="CHEBI:37575"/>
        <dbReference type="ChEBI" id="CHEBI:57841"/>
        <dbReference type="ChEBI" id="CHEBI:62890"/>
        <dbReference type="EC" id="2.5.1.3"/>
    </reaction>
</comment>
<accession>A0ABT8GVE2</accession>
<organism evidence="11 12">
    <name type="scientific">Ureibacillus aquaedulcis</name>
    <dbReference type="NCBI Taxonomy" id="3058421"/>
    <lineage>
        <taxon>Bacteria</taxon>
        <taxon>Bacillati</taxon>
        <taxon>Bacillota</taxon>
        <taxon>Bacilli</taxon>
        <taxon>Bacillales</taxon>
        <taxon>Caryophanaceae</taxon>
        <taxon>Ureibacillus</taxon>
    </lineage>
</organism>
<feature type="binding site" evidence="9">
    <location>
        <begin position="41"/>
        <end position="45"/>
    </location>
    <ligand>
        <name>4-amino-2-methyl-5-(diphosphooxymethyl)pyrimidine</name>
        <dbReference type="ChEBI" id="CHEBI:57841"/>
    </ligand>
</feature>
<dbReference type="PANTHER" id="PTHR20857:SF23">
    <property type="entry name" value="THIAMINE BIOSYNTHETIC BIFUNCTIONAL ENZYME"/>
    <property type="match status" value="1"/>
</dbReference>
<dbReference type="Pfam" id="PF02581">
    <property type="entry name" value="TMP-TENI"/>
    <property type="match status" value="1"/>
</dbReference>
<evidence type="ECO:0000256" key="5">
    <source>
        <dbReference type="ARBA" id="ARBA00022977"/>
    </source>
</evidence>
<name>A0ABT8GVE2_9BACL</name>
<feature type="binding site" evidence="9">
    <location>
        <position position="77"/>
    </location>
    <ligand>
        <name>4-amino-2-methyl-5-(diphosphooxymethyl)pyrimidine</name>
        <dbReference type="ChEBI" id="CHEBI:57841"/>
    </ligand>
</feature>
<feature type="domain" description="Thiamine phosphate synthase/TenI" evidence="10">
    <location>
        <begin position="12"/>
        <end position="211"/>
    </location>
</feature>
<feature type="binding site" evidence="9">
    <location>
        <position position="121"/>
    </location>
    <ligand>
        <name>4-amino-2-methyl-5-(diphosphooxymethyl)pyrimidine</name>
        <dbReference type="ChEBI" id="CHEBI:57841"/>
    </ligand>
</feature>
<dbReference type="Gene3D" id="3.20.20.70">
    <property type="entry name" value="Aldolase class I"/>
    <property type="match status" value="1"/>
</dbReference>
<gene>
    <name evidence="9" type="primary">thiE</name>
    <name evidence="11" type="ORF">QYB95_15080</name>
</gene>
<dbReference type="SUPFAM" id="SSF51391">
    <property type="entry name" value="Thiamin phosphate synthase"/>
    <property type="match status" value="1"/>
</dbReference>
<comment type="pathway">
    <text evidence="1 9">Cofactor biosynthesis; thiamine diphosphate biosynthesis; thiamine phosphate from 4-amino-2-methyl-5-diphosphomethylpyrimidine and 4-methyl-5-(2-phosphoethyl)-thiazole: step 1/1.</text>
</comment>
<comment type="cofactor">
    <cofactor evidence="9">
        <name>Mg(2+)</name>
        <dbReference type="ChEBI" id="CHEBI:18420"/>
    </cofactor>
    <text evidence="9">Binds 1 Mg(2+) ion per subunit.</text>
</comment>
<evidence type="ECO:0000256" key="7">
    <source>
        <dbReference type="ARBA" id="ARBA00047851"/>
    </source>
</evidence>
<dbReference type="HAMAP" id="MF_00097">
    <property type="entry name" value="TMP_synthase"/>
    <property type="match status" value="1"/>
</dbReference>
<comment type="catalytic activity">
    <reaction evidence="6 9">
        <text>4-methyl-5-(2-phosphooxyethyl)-thiazole + 4-amino-2-methyl-5-(diphosphooxymethyl)pyrimidine + H(+) = thiamine phosphate + diphosphate</text>
        <dbReference type="Rhea" id="RHEA:22328"/>
        <dbReference type="ChEBI" id="CHEBI:15378"/>
        <dbReference type="ChEBI" id="CHEBI:33019"/>
        <dbReference type="ChEBI" id="CHEBI:37575"/>
        <dbReference type="ChEBI" id="CHEBI:57841"/>
        <dbReference type="ChEBI" id="CHEBI:58296"/>
        <dbReference type="EC" id="2.5.1.3"/>
    </reaction>
</comment>
<sequence length="246" mass="26395">MGPVKKIDISKYLVVGPENTKGRPVATIIKDAVNAGFTCIQIRSKVASAKELIGLTRHAAEAIEEAGKSQEVALLVNDRLDIVLAARKQGIKVDGIHVGQTDIPVNVCREYLGEDSIVGLSARADELFEYIKTEDVSQLDYFGVGPLRETQTKPDCGLGKDGKVITRSLADIAKISEISSIPVVVGGGVKLADIPSLAQTGVDGFFVVSAVTEADNPKQEATNLVKAWNSYKSRKRQLTKQLTPPN</sequence>
<evidence type="ECO:0000256" key="4">
    <source>
        <dbReference type="ARBA" id="ARBA00022842"/>
    </source>
</evidence>
<evidence type="ECO:0000256" key="2">
    <source>
        <dbReference type="ARBA" id="ARBA00022679"/>
    </source>
</evidence>
<evidence type="ECO:0000256" key="9">
    <source>
        <dbReference type="HAMAP-Rule" id="MF_00097"/>
    </source>
</evidence>
<dbReference type="InterPro" id="IPR034291">
    <property type="entry name" value="TMP_synthase"/>
</dbReference>
<comment type="caution">
    <text evidence="11">The sequence shown here is derived from an EMBL/GenBank/DDBJ whole genome shotgun (WGS) entry which is preliminary data.</text>
</comment>
<protein>
    <recommendedName>
        <fullName evidence="9">Thiamine-phosphate synthase</fullName>
        <shortName evidence="9">TP synthase</shortName>
        <shortName evidence="9">TPS</shortName>
        <ecNumber evidence="9">2.5.1.3</ecNumber>
    </recommendedName>
    <alternativeName>
        <fullName evidence="9">Thiamine-phosphate pyrophosphorylase</fullName>
        <shortName evidence="9">TMP pyrophosphorylase</shortName>
        <shortName evidence="9">TMP-PPase</shortName>
    </alternativeName>
</protein>
<evidence type="ECO:0000256" key="8">
    <source>
        <dbReference type="ARBA" id="ARBA00047883"/>
    </source>
</evidence>
<keyword evidence="2 9" id="KW-0808">Transferase</keyword>
<evidence type="ECO:0000256" key="6">
    <source>
        <dbReference type="ARBA" id="ARBA00047334"/>
    </source>
</evidence>
<proteinExistence type="inferred from homology"/>
<evidence type="ECO:0000256" key="3">
    <source>
        <dbReference type="ARBA" id="ARBA00022723"/>
    </source>
</evidence>
<feature type="binding site" evidence="9">
    <location>
        <position position="102"/>
    </location>
    <ligand>
        <name>Mg(2+)</name>
        <dbReference type="ChEBI" id="CHEBI:18420"/>
    </ligand>
</feature>
<dbReference type="InterPro" id="IPR013785">
    <property type="entry name" value="Aldolase_TIM"/>
</dbReference>
<evidence type="ECO:0000313" key="12">
    <source>
        <dbReference type="Proteomes" id="UP001172743"/>
    </source>
</evidence>
<comment type="catalytic activity">
    <reaction evidence="8 9">
        <text>2-[(2R,5Z)-2-carboxy-4-methylthiazol-5(2H)-ylidene]ethyl phosphate + 4-amino-2-methyl-5-(diphosphooxymethyl)pyrimidine + 2 H(+) = thiamine phosphate + CO2 + diphosphate</text>
        <dbReference type="Rhea" id="RHEA:47844"/>
        <dbReference type="ChEBI" id="CHEBI:15378"/>
        <dbReference type="ChEBI" id="CHEBI:16526"/>
        <dbReference type="ChEBI" id="CHEBI:33019"/>
        <dbReference type="ChEBI" id="CHEBI:37575"/>
        <dbReference type="ChEBI" id="CHEBI:57841"/>
        <dbReference type="ChEBI" id="CHEBI:62899"/>
        <dbReference type="EC" id="2.5.1.3"/>
    </reaction>
</comment>
<comment type="similarity">
    <text evidence="9">Belongs to the thiamine-phosphate synthase family.</text>
</comment>
<feature type="binding site" evidence="9">
    <location>
        <position position="78"/>
    </location>
    <ligand>
        <name>Mg(2+)</name>
        <dbReference type="ChEBI" id="CHEBI:18420"/>
    </ligand>
</feature>
<feature type="binding site" evidence="9">
    <location>
        <begin position="150"/>
        <end position="152"/>
    </location>
    <ligand>
        <name>2-[(2R,5Z)-2-carboxy-4-methylthiazol-5(2H)-ylidene]ethyl phosphate</name>
        <dbReference type="ChEBI" id="CHEBI:62899"/>
    </ligand>
</feature>
<evidence type="ECO:0000256" key="1">
    <source>
        <dbReference type="ARBA" id="ARBA00005165"/>
    </source>
</evidence>
<dbReference type="EMBL" id="JAUHTQ010000013">
    <property type="protein sequence ID" value="MDN4494876.1"/>
    <property type="molecule type" value="Genomic_DNA"/>
</dbReference>
<feature type="binding site" evidence="9">
    <location>
        <position position="188"/>
    </location>
    <ligand>
        <name>2-[(2R,5Z)-2-carboxy-4-methylthiazol-5(2H)-ylidene]ethyl phosphate</name>
        <dbReference type="ChEBI" id="CHEBI:62899"/>
    </ligand>
</feature>
<dbReference type="RefSeq" id="WP_301139186.1">
    <property type="nucleotide sequence ID" value="NZ_JAUHTQ010000013.1"/>
</dbReference>
<evidence type="ECO:0000313" key="11">
    <source>
        <dbReference type="EMBL" id="MDN4494876.1"/>
    </source>
</evidence>
<keyword evidence="5 9" id="KW-0784">Thiamine biosynthesis</keyword>
<keyword evidence="4 9" id="KW-0460">Magnesium</keyword>
<keyword evidence="3 9" id="KW-0479">Metal-binding</keyword>
<feature type="binding site" evidence="9">
    <location>
        <begin position="208"/>
        <end position="209"/>
    </location>
    <ligand>
        <name>2-[(2R,5Z)-2-carboxy-4-methylthiazol-5(2H)-ylidene]ethyl phosphate</name>
        <dbReference type="ChEBI" id="CHEBI:62899"/>
    </ligand>
</feature>
<evidence type="ECO:0000259" key="10">
    <source>
        <dbReference type="Pfam" id="PF02581"/>
    </source>
</evidence>
<dbReference type="CDD" id="cd00564">
    <property type="entry name" value="TMP_TenI"/>
    <property type="match status" value="1"/>
</dbReference>
<dbReference type="Proteomes" id="UP001172743">
    <property type="component" value="Unassembled WGS sequence"/>
</dbReference>
<dbReference type="PANTHER" id="PTHR20857">
    <property type="entry name" value="THIAMINE-PHOSPHATE PYROPHOSPHORYLASE"/>
    <property type="match status" value="1"/>
</dbReference>
<dbReference type="EC" id="2.5.1.3" evidence="9"/>
<feature type="binding site" evidence="9">
    <location>
        <position position="153"/>
    </location>
    <ligand>
        <name>4-amino-2-methyl-5-(diphosphooxymethyl)pyrimidine</name>
        <dbReference type="ChEBI" id="CHEBI:57841"/>
    </ligand>
</feature>
<reference evidence="11" key="1">
    <citation type="submission" date="2023-07" db="EMBL/GenBank/DDBJ databases">
        <title>Ureibacillus sp. isolated from freshwater well.</title>
        <authorList>
            <person name="Kirdat K."/>
            <person name="Bhatt A."/>
            <person name="Teware R."/>
            <person name="Bhavsar Y."/>
            <person name="Yadav A."/>
        </authorList>
    </citation>
    <scope>NUCLEOTIDE SEQUENCE</scope>
    <source>
        <strain evidence="11">BA0131</strain>
    </source>
</reference>
<keyword evidence="12" id="KW-1185">Reference proteome</keyword>
<dbReference type="InterPro" id="IPR036206">
    <property type="entry name" value="ThiamineP_synth_sf"/>
</dbReference>
<comment type="function">
    <text evidence="9">Condenses 4-methyl-5-(beta-hydroxyethyl)thiazole monophosphate (THZ-P) and 2-methyl-4-amino-5-hydroxymethyl pyrimidine pyrophosphate (HMP-PP) to form thiamine monophosphate (TMP).</text>
</comment>
<dbReference type="InterPro" id="IPR022998">
    <property type="entry name" value="ThiamineP_synth_TenI"/>
</dbReference>